<dbReference type="PIRSF" id="PIRSF016578">
    <property type="entry name" value="HsaA"/>
    <property type="match status" value="1"/>
</dbReference>
<evidence type="ECO:0000256" key="1">
    <source>
        <dbReference type="ARBA" id="ARBA00001974"/>
    </source>
</evidence>
<evidence type="ECO:0000256" key="2">
    <source>
        <dbReference type="ARBA" id="ARBA00009347"/>
    </source>
</evidence>
<proteinExistence type="inferred from homology"/>
<dbReference type="InterPro" id="IPR046373">
    <property type="entry name" value="Acyl-CoA_Oxase/DH_mid-dom_sf"/>
</dbReference>
<keyword evidence="7" id="KW-1185">Reference proteome</keyword>
<dbReference type="InterPro" id="IPR009075">
    <property type="entry name" value="AcylCo_DH/oxidase_C"/>
</dbReference>
<dbReference type="Gene3D" id="1.20.140.10">
    <property type="entry name" value="Butyryl-CoA Dehydrogenase, subunit A, domain 3"/>
    <property type="match status" value="1"/>
</dbReference>
<feature type="domain" description="Acyl-CoA dehydrogenase/oxidase C-terminal" evidence="5">
    <location>
        <begin position="223"/>
        <end position="337"/>
    </location>
</feature>
<protein>
    <submittedName>
        <fullName evidence="6">Alkylation response protein AidB-like acyl-CoA dehydrogenase</fullName>
    </submittedName>
</protein>
<dbReference type="SUPFAM" id="SSF56645">
    <property type="entry name" value="Acyl-CoA dehydrogenase NM domain-like"/>
    <property type="match status" value="1"/>
</dbReference>
<dbReference type="EMBL" id="PZZN01000003">
    <property type="protein sequence ID" value="PTM44548.1"/>
    <property type="molecule type" value="Genomic_DNA"/>
</dbReference>
<comment type="cofactor">
    <cofactor evidence="1">
        <name>FAD</name>
        <dbReference type="ChEBI" id="CHEBI:57692"/>
    </cofactor>
</comment>
<evidence type="ECO:0000256" key="3">
    <source>
        <dbReference type="ARBA" id="ARBA00022630"/>
    </source>
</evidence>
<comment type="caution">
    <text evidence="6">The sequence shown here is derived from an EMBL/GenBank/DDBJ whole genome shotgun (WGS) entry which is preliminary data.</text>
</comment>
<accession>A0A2T4YMD0</accession>
<dbReference type="InterPro" id="IPR036250">
    <property type="entry name" value="AcylCo_DH-like_C"/>
</dbReference>
<dbReference type="InterPro" id="IPR009100">
    <property type="entry name" value="AcylCoA_DH/oxidase_NM_dom_sf"/>
</dbReference>
<comment type="similarity">
    <text evidence="2">Belongs to the acyl-CoA dehydrogenase family.</text>
</comment>
<dbReference type="Gene3D" id="1.10.540.10">
    <property type="entry name" value="Acyl-CoA dehydrogenase/oxidase, N-terminal domain"/>
    <property type="match status" value="1"/>
</dbReference>
<dbReference type="AlphaFoldDB" id="A0A2T4YMD0"/>
<organism evidence="6 7">
    <name type="scientific">Sphingomonas aerolata</name>
    <dbReference type="NCBI Taxonomy" id="185951"/>
    <lineage>
        <taxon>Bacteria</taxon>
        <taxon>Pseudomonadati</taxon>
        <taxon>Pseudomonadota</taxon>
        <taxon>Alphaproteobacteria</taxon>
        <taxon>Sphingomonadales</taxon>
        <taxon>Sphingomonadaceae</taxon>
        <taxon>Sphingomonas</taxon>
    </lineage>
</organism>
<keyword evidence="4" id="KW-0274">FAD</keyword>
<reference evidence="6 7" key="1">
    <citation type="submission" date="2018-04" db="EMBL/GenBank/DDBJ databases">
        <title>Genomic Encyclopedia of Type Strains, Phase III (KMG-III): the genomes of soil and plant-associated and newly described type strains.</title>
        <authorList>
            <person name="Whitman W."/>
        </authorList>
    </citation>
    <scope>NUCLEOTIDE SEQUENCE [LARGE SCALE GENOMIC DNA]</scope>
    <source>
        <strain evidence="6 7">NW12</strain>
    </source>
</reference>
<dbReference type="Pfam" id="PF00441">
    <property type="entry name" value="Acyl-CoA_dh_1"/>
    <property type="match status" value="1"/>
</dbReference>
<evidence type="ECO:0000313" key="6">
    <source>
        <dbReference type="EMBL" id="PTM44548.1"/>
    </source>
</evidence>
<dbReference type="RefSeq" id="WP_107933199.1">
    <property type="nucleotide sequence ID" value="NZ_PZZN01000003.1"/>
</dbReference>
<dbReference type="Gene3D" id="2.40.110.10">
    <property type="entry name" value="Butyryl-CoA Dehydrogenase, subunit A, domain 2"/>
    <property type="match status" value="1"/>
</dbReference>
<evidence type="ECO:0000313" key="7">
    <source>
        <dbReference type="Proteomes" id="UP000240996"/>
    </source>
</evidence>
<dbReference type="GO" id="GO:0016627">
    <property type="term" value="F:oxidoreductase activity, acting on the CH-CH group of donors"/>
    <property type="evidence" value="ECO:0007669"/>
    <property type="project" value="InterPro"/>
</dbReference>
<sequence>MSGLISRPAPAIPSLDLVETLASCGERYDAAPAFPADSMAALVRHGLHRRFAPRALGGQASGAPDELLDALRTVGRGDLSVGRLFEGHVNALALFDWYASADQLAWLDTELDRGAWFGVWATEPPPGVAVTDGPDGPVLDGAKHFASGAGGIDYAIVTARPAAGQRPIVVIPADDPVRTDASRWRVRGMRASMSGRYECSGYPAGVMQTLGAPGDYDREPRFTAGAWRFLAVQLGGMEGLLTETRRALSDTARGDPVQRARFAEAVVAARTAYLWIREAAGRAAREEADATIFVQMTRGVVERAALDVMEATARLLGTRSAFDGERADKISRDLSLYLRQAGPDYARDQAALAWLDRDVWGAGDRLW</sequence>
<name>A0A2T4YMD0_9SPHN</name>
<evidence type="ECO:0000259" key="5">
    <source>
        <dbReference type="Pfam" id="PF00441"/>
    </source>
</evidence>
<dbReference type="GO" id="GO:0050660">
    <property type="term" value="F:flavin adenine dinucleotide binding"/>
    <property type="evidence" value="ECO:0007669"/>
    <property type="project" value="InterPro"/>
</dbReference>
<dbReference type="SUPFAM" id="SSF47203">
    <property type="entry name" value="Acyl-CoA dehydrogenase C-terminal domain-like"/>
    <property type="match status" value="1"/>
</dbReference>
<evidence type="ECO:0000256" key="4">
    <source>
        <dbReference type="ARBA" id="ARBA00022827"/>
    </source>
</evidence>
<gene>
    <name evidence="6" type="ORF">C8J24_2755</name>
</gene>
<dbReference type="InterPro" id="IPR037069">
    <property type="entry name" value="AcylCoA_DH/ox_N_sf"/>
</dbReference>
<keyword evidence="3" id="KW-0285">Flavoprotein</keyword>
<dbReference type="Proteomes" id="UP000240996">
    <property type="component" value="Unassembled WGS sequence"/>
</dbReference>